<keyword evidence="2" id="KW-1185">Reference proteome</keyword>
<gene>
    <name evidence="1" type="ORF">AYI69_g5536</name>
</gene>
<reference evidence="2" key="1">
    <citation type="submission" date="2017-01" db="EMBL/GenBank/DDBJ databases">
        <authorList>
            <person name="Wang Y."/>
            <person name="White M."/>
            <person name="Kvist S."/>
            <person name="Moncalvo J.-M."/>
        </authorList>
    </citation>
    <scope>NUCLEOTIDE SEQUENCE [LARGE SCALE GENOMIC DNA]</scope>
    <source>
        <strain evidence="2">ID-206-W2</strain>
    </source>
</reference>
<sequence length="13" mass="1583">MRFFSINDQNLPT</sequence>
<evidence type="ECO:0000313" key="2">
    <source>
        <dbReference type="Proteomes" id="UP000187429"/>
    </source>
</evidence>
<name>A0A1R1Y533_9FUNG</name>
<evidence type="ECO:0000313" key="1">
    <source>
        <dbReference type="EMBL" id="OMJ22091.1"/>
    </source>
</evidence>
<dbReference type="EMBL" id="LSSM01002337">
    <property type="protein sequence ID" value="OMJ22091.1"/>
    <property type="molecule type" value="Genomic_DNA"/>
</dbReference>
<accession>A0A1R1Y533</accession>
<dbReference type="Proteomes" id="UP000187429">
    <property type="component" value="Unassembled WGS sequence"/>
</dbReference>
<organism evidence="1 2">
    <name type="scientific">Smittium culicis</name>
    <dbReference type="NCBI Taxonomy" id="133412"/>
    <lineage>
        <taxon>Eukaryota</taxon>
        <taxon>Fungi</taxon>
        <taxon>Fungi incertae sedis</taxon>
        <taxon>Zoopagomycota</taxon>
        <taxon>Kickxellomycotina</taxon>
        <taxon>Harpellomycetes</taxon>
        <taxon>Harpellales</taxon>
        <taxon>Legeriomycetaceae</taxon>
        <taxon>Smittium</taxon>
    </lineage>
</organism>
<protein>
    <submittedName>
        <fullName evidence="1">Uncharacterized protein</fullName>
    </submittedName>
</protein>
<feature type="non-terminal residue" evidence="1">
    <location>
        <position position="13"/>
    </location>
</feature>
<proteinExistence type="predicted"/>
<comment type="caution">
    <text evidence="1">The sequence shown here is derived from an EMBL/GenBank/DDBJ whole genome shotgun (WGS) entry which is preliminary data.</text>
</comment>